<keyword evidence="1" id="KW-0472">Membrane</keyword>
<reference evidence="2 3" key="1">
    <citation type="submission" date="2018-09" db="EMBL/GenBank/DDBJ databases">
        <authorList>
            <consortium name="Pathogen Informatics"/>
        </authorList>
    </citation>
    <scope>NUCLEOTIDE SEQUENCE [LARGE SCALE GENOMIC DNA]</scope>
    <source>
        <strain evidence="2 3">OH-22767</strain>
    </source>
</reference>
<dbReference type="InterPro" id="IPR026414">
    <property type="entry name" value="ExosoTase_F-assoc_memb"/>
</dbReference>
<protein>
    <submittedName>
        <fullName evidence="2">Exosortase F-associated protein</fullName>
    </submittedName>
</protein>
<dbReference type="OrthoDB" id="982493at2"/>
<feature type="transmembrane region" description="Helical" evidence="1">
    <location>
        <begin position="86"/>
        <end position="105"/>
    </location>
</feature>
<gene>
    <name evidence="2" type="ORF">SAMEA104719789_01496</name>
</gene>
<dbReference type="Proteomes" id="UP000262142">
    <property type="component" value="Unassembled WGS sequence"/>
</dbReference>
<keyword evidence="1" id="KW-1133">Transmembrane helix</keyword>
<evidence type="ECO:0000313" key="2">
    <source>
        <dbReference type="EMBL" id="SZD74039.1"/>
    </source>
</evidence>
<evidence type="ECO:0000313" key="3">
    <source>
        <dbReference type="Proteomes" id="UP000262142"/>
    </source>
</evidence>
<feature type="transmembrane region" description="Helical" evidence="1">
    <location>
        <begin position="54"/>
        <end position="74"/>
    </location>
</feature>
<keyword evidence="3" id="KW-1185">Reference proteome</keyword>
<feature type="transmembrane region" description="Helical" evidence="1">
    <location>
        <begin position="7"/>
        <end position="23"/>
    </location>
</feature>
<dbReference type="RefSeq" id="WP_119059686.1">
    <property type="nucleotide sequence ID" value="NZ_UNSC01000007.1"/>
</dbReference>
<sequence>MKFKSKYLLIFLLIIILASIRFFEDKLFYDPLLNFFKHDFINALFPEFNLHHHLWSISLRFWFNSLVSLAILYLIFQKKPLIKIAFLMYAIIFLICLSLYYYFIITEFQWGFTAGFYIRRILIQPVLLLLLIPAFWYTEKELKQ</sequence>
<name>A0A383U3S5_9FLAO</name>
<feature type="transmembrane region" description="Helical" evidence="1">
    <location>
        <begin position="117"/>
        <end position="138"/>
    </location>
</feature>
<dbReference type="NCBIfam" id="TIGR04127">
    <property type="entry name" value="flavo_near_exo"/>
    <property type="match status" value="1"/>
</dbReference>
<dbReference type="EMBL" id="UNSC01000007">
    <property type="protein sequence ID" value="SZD74039.1"/>
    <property type="molecule type" value="Genomic_DNA"/>
</dbReference>
<organism evidence="2 3">
    <name type="scientific">Candidatus Ornithobacterium hominis</name>
    <dbReference type="NCBI Taxonomy" id="2497989"/>
    <lineage>
        <taxon>Bacteria</taxon>
        <taxon>Pseudomonadati</taxon>
        <taxon>Bacteroidota</taxon>
        <taxon>Flavobacteriia</taxon>
        <taxon>Flavobacteriales</taxon>
        <taxon>Weeksellaceae</taxon>
        <taxon>Ornithobacterium</taxon>
    </lineage>
</organism>
<dbReference type="AlphaFoldDB" id="A0A383U3S5"/>
<evidence type="ECO:0000256" key="1">
    <source>
        <dbReference type="SAM" id="Phobius"/>
    </source>
</evidence>
<keyword evidence="1" id="KW-0812">Transmembrane</keyword>
<accession>A0A383U3S5</accession>
<proteinExistence type="predicted"/>